<gene>
    <name evidence="1" type="ORF">TSPGSL018_26611</name>
</gene>
<accession>A0A061QNL8</accession>
<organism evidence="1">
    <name type="scientific">Tetraselmis sp. GSL018</name>
    <dbReference type="NCBI Taxonomy" id="582737"/>
    <lineage>
        <taxon>Eukaryota</taxon>
        <taxon>Viridiplantae</taxon>
        <taxon>Chlorophyta</taxon>
        <taxon>core chlorophytes</taxon>
        <taxon>Chlorodendrophyceae</taxon>
        <taxon>Chlorodendrales</taxon>
        <taxon>Chlorodendraceae</taxon>
        <taxon>Tetraselmis</taxon>
    </lineage>
</organism>
<sequence>MKTSKDGTAIVLCQKAFSLCPCENCRILCVVPDGIGFCAGPVAVSQRPGSL</sequence>
<dbReference type="EMBL" id="GBEZ01025825">
    <property type="protein sequence ID" value="JAC61308.1"/>
    <property type="molecule type" value="Transcribed_RNA"/>
</dbReference>
<name>A0A061QNL8_9CHLO</name>
<evidence type="ECO:0000313" key="1">
    <source>
        <dbReference type="EMBL" id="JAC61308.1"/>
    </source>
</evidence>
<proteinExistence type="predicted"/>
<dbReference type="AlphaFoldDB" id="A0A061QNL8"/>
<reference evidence="1" key="1">
    <citation type="submission" date="2014-05" db="EMBL/GenBank/DDBJ databases">
        <title>The transcriptome of the halophilic microalga Tetraselmis sp. GSL018 isolated from the Great Salt Lake, Utah.</title>
        <authorList>
            <person name="Jinkerson R.E."/>
            <person name="D'Adamo S."/>
            <person name="Posewitz M.C."/>
        </authorList>
    </citation>
    <scope>NUCLEOTIDE SEQUENCE</scope>
    <source>
        <strain evidence="1">GSL018</strain>
    </source>
</reference>
<protein>
    <submittedName>
        <fullName evidence="1">Uncharacterized protein</fullName>
    </submittedName>
</protein>
<feature type="non-terminal residue" evidence="1">
    <location>
        <position position="51"/>
    </location>
</feature>